<keyword evidence="1" id="KW-0812">Transmembrane</keyword>
<sequence>MINKLFYIIYNAYYKHGEYKNDIPSLTVGGIFLGCFFGIGLSISTIIDLMDPLYDPLNKPLSKSSILSPILAVIFYGIIVYFVFYYNKRYQKIYKTYKEDVFLNSQFAKYIGFTTVITIIASPLIISLLYNKICRGYWV</sequence>
<feature type="transmembrane region" description="Helical" evidence="1">
    <location>
        <begin position="23"/>
        <end position="46"/>
    </location>
</feature>
<name>A0A1M5R2F2_9FLAO</name>
<protein>
    <submittedName>
        <fullName evidence="3">Uncharacterized protein</fullName>
    </submittedName>
</protein>
<dbReference type="EMBL" id="FQWO01000009">
    <property type="protein sequence ID" value="SHH20276.1"/>
    <property type="molecule type" value="Genomic_DNA"/>
</dbReference>
<dbReference type="PROSITE" id="PS51257">
    <property type="entry name" value="PROKAR_LIPOPROTEIN"/>
    <property type="match status" value="1"/>
</dbReference>
<organism evidence="3 4">
    <name type="scientific">Flavobacterium granuli</name>
    <dbReference type="NCBI Taxonomy" id="280093"/>
    <lineage>
        <taxon>Bacteria</taxon>
        <taxon>Pseudomonadati</taxon>
        <taxon>Bacteroidota</taxon>
        <taxon>Flavobacteriia</taxon>
        <taxon>Flavobacteriales</taxon>
        <taxon>Flavobacteriaceae</taxon>
        <taxon>Flavobacterium</taxon>
    </lineage>
</organism>
<dbReference type="Proteomes" id="UP000237771">
    <property type="component" value="Unassembled WGS sequence"/>
</dbReference>
<evidence type="ECO:0000313" key="4">
    <source>
        <dbReference type="Proteomes" id="UP000184384"/>
    </source>
</evidence>
<reference evidence="2 5" key="3">
    <citation type="submission" date="2018-03" db="EMBL/GenBank/DDBJ databases">
        <title>Genomic Encyclopedia of Archaeal and Bacterial Type Strains, Phase II (KMG-II): from individual species to whole genera.</title>
        <authorList>
            <person name="Goeker M."/>
        </authorList>
    </citation>
    <scope>NUCLEOTIDE SEQUENCE [LARGE SCALE GENOMIC DNA]</scope>
    <source>
        <strain evidence="2 5">DSM 17797</strain>
    </source>
</reference>
<feature type="transmembrane region" description="Helical" evidence="1">
    <location>
        <begin position="66"/>
        <end position="86"/>
    </location>
</feature>
<dbReference type="Proteomes" id="UP000184384">
    <property type="component" value="Unassembled WGS sequence"/>
</dbReference>
<keyword evidence="1" id="KW-0472">Membrane</keyword>
<evidence type="ECO:0000256" key="1">
    <source>
        <dbReference type="SAM" id="Phobius"/>
    </source>
</evidence>
<keyword evidence="5" id="KW-1185">Reference proteome</keyword>
<dbReference type="RefSeq" id="WP_072944571.1">
    <property type="nucleotide sequence ID" value="NZ_FQWO01000009.1"/>
</dbReference>
<dbReference type="OrthoDB" id="1496222at2"/>
<accession>A0A1M5R2F2</accession>
<dbReference type="AlphaFoldDB" id="A0A1M5R2F2"/>
<gene>
    <name evidence="2" type="ORF">BC624_10815</name>
    <name evidence="3" type="ORF">SAMN05443373_10915</name>
</gene>
<feature type="transmembrane region" description="Helical" evidence="1">
    <location>
        <begin position="107"/>
        <end position="130"/>
    </location>
</feature>
<dbReference type="STRING" id="280093.SAMN05443373_10915"/>
<keyword evidence="1" id="KW-1133">Transmembrane helix</keyword>
<evidence type="ECO:0000313" key="3">
    <source>
        <dbReference type="EMBL" id="SHH20276.1"/>
    </source>
</evidence>
<evidence type="ECO:0000313" key="2">
    <source>
        <dbReference type="EMBL" id="PRZ21577.1"/>
    </source>
</evidence>
<reference evidence="3" key="1">
    <citation type="submission" date="2016-11" db="EMBL/GenBank/DDBJ databases">
        <authorList>
            <person name="Jaros S."/>
            <person name="Januszkiewicz K."/>
            <person name="Wedrychowicz H."/>
        </authorList>
    </citation>
    <scope>NUCLEOTIDE SEQUENCE [LARGE SCALE GENOMIC DNA]</scope>
    <source>
        <strain evidence="3">DSM 19729</strain>
    </source>
</reference>
<reference evidence="4" key="2">
    <citation type="submission" date="2016-11" db="EMBL/GenBank/DDBJ databases">
        <authorList>
            <person name="Varghese N."/>
            <person name="Submissions S."/>
        </authorList>
    </citation>
    <scope>NUCLEOTIDE SEQUENCE [LARGE SCALE GENOMIC DNA]</scope>
    <source>
        <strain evidence="4">DSM 19729</strain>
    </source>
</reference>
<evidence type="ECO:0000313" key="5">
    <source>
        <dbReference type="Proteomes" id="UP000237771"/>
    </source>
</evidence>
<proteinExistence type="predicted"/>
<dbReference type="EMBL" id="PVUB01000008">
    <property type="protein sequence ID" value="PRZ21577.1"/>
    <property type="molecule type" value="Genomic_DNA"/>
</dbReference>